<dbReference type="InterPro" id="IPR023210">
    <property type="entry name" value="NADP_OxRdtase_dom"/>
</dbReference>
<dbReference type="RefSeq" id="WP_118336574.1">
    <property type="nucleotide sequence ID" value="NZ_AP025567.1"/>
</dbReference>
<evidence type="ECO:0000256" key="3">
    <source>
        <dbReference type="ARBA" id="ARBA00023014"/>
    </source>
</evidence>
<dbReference type="Proteomes" id="UP000284841">
    <property type="component" value="Unassembled WGS sequence"/>
</dbReference>
<dbReference type="Gene3D" id="3.40.50.1240">
    <property type="entry name" value="Phosphoglycerate mutase-like"/>
    <property type="match status" value="1"/>
</dbReference>
<dbReference type="GO" id="GO:0046872">
    <property type="term" value="F:metal ion binding"/>
    <property type="evidence" value="ECO:0007669"/>
    <property type="project" value="UniProtKB-KW"/>
</dbReference>
<dbReference type="Gene3D" id="3.20.20.100">
    <property type="entry name" value="NADP-dependent oxidoreductase domain"/>
    <property type="match status" value="1"/>
</dbReference>
<keyword evidence="1" id="KW-0479">Metal-binding</keyword>
<dbReference type="InterPro" id="IPR029033">
    <property type="entry name" value="His_PPase_superfam"/>
</dbReference>
<dbReference type="InterPro" id="IPR009051">
    <property type="entry name" value="Helical_ferredxn"/>
</dbReference>
<name>A0A415DV15_9FIRM</name>
<dbReference type="InterPro" id="IPR053135">
    <property type="entry name" value="AKR2_Oxidoreductase"/>
</dbReference>
<dbReference type="EMBL" id="QRMS01000007">
    <property type="protein sequence ID" value="RHJ84062.1"/>
    <property type="molecule type" value="Genomic_DNA"/>
</dbReference>
<dbReference type="SUPFAM" id="SSF53254">
    <property type="entry name" value="Phosphoglycerate mutase-like"/>
    <property type="match status" value="1"/>
</dbReference>
<dbReference type="SMART" id="SM00855">
    <property type="entry name" value="PGAM"/>
    <property type="match status" value="1"/>
</dbReference>
<evidence type="ECO:0000256" key="1">
    <source>
        <dbReference type="ARBA" id="ARBA00022723"/>
    </source>
</evidence>
<protein>
    <submittedName>
        <fullName evidence="5">4Fe-4S dicluster domain-containing protein</fullName>
    </submittedName>
</protein>
<dbReference type="PROSITE" id="PS00198">
    <property type="entry name" value="4FE4S_FER_1"/>
    <property type="match status" value="1"/>
</dbReference>
<dbReference type="Pfam" id="PF13187">
    <property type="entry name" value="Fer4_9"/>
    <property type="match status" value="1"/>
</dbReference>
<dbReference type="AlphaFoldDB" id="A0A415DV15"/>
<dbReference type="STRING" id="1776384.GCA_900086585_00439"/>
<comment type="caution">
    <text evidence="5">The sequence shown here is derived from an EMBL/GenBank/DDBJ whole genome shotgun (WGS) entry which is preliminary data.</text>
</comment>
<dbReference type="PANTHER" id="PTHR43312:SF2">
    <property type="entry name" value="OXIDOREDUCTASE"/>
    <property type="match status" value="1"/>
</dbReference>
<dbReference type="GO" id="GO:0051536">
    <property type="term" value="F:iron-sulfur cluster binding"/>
    <property type="evidence" value="ECO:0007669"/>
    <property type="project" value="UniProtKB-KW"/>
</dbReference>
<evidence type="ECO:0000256" key="2">
    <source>
        <dbReference type="ARBA" id="ARBA00023004"/>
    </source>
</evidence>
<dbReference type="PROSITE" id="PS51379">
    <property type="entry name" value="4FE4S_FER_2"/>
    <property type="match status" value="1"/>
</dbReference>
<dbReference type="InterPro" id="IPR013078">
    <property type="entry name" value="His_Pase_superF_clade-1"/>
</dbReference>
<keyword evidence="6" id="KW-1185">Reference proteome</keyword>
<accession>A0A415DV15</accession>
<dbReference type="InterPro" id="IPR017900">
    <property type="entry name" value="4Fe4S_Fe_S_CS"/>
</dbReference>
<evidence type="ECO:0000313" key="5">
    <source>
        <dbReference type="EMBL" id="RHJ84062.1"/>
    </source>
</evidence>
<dbReference type="InterPro" id="IPR017896">
    <property type="entry name" value="4Fe4S_Fe-S-bd"/>
</dbReference>
<dbReference type="CDD" id="cd07067">
    <property type="entry name" value="HP_PGM_like"/>
    <property type="match status" value="1"/>
</dbReference>
<evidence type="ECO:0000313" key="6">
    <source>
        <dbReference type="Proteomes" id="UP000284841"/>
    </source>
</evidence>
<dbReference type="OrthoDB" id="9773828at2"/>
<organism evidence="5 6">
    <name type="scientific">Emergencia timonensis</name>
    <dbReference type="NCBI Taxonomy" id="1776384"/>
    <lineage>
        <taxon>Bacteria</taxon>
        <taxon>Bacillati</taxon>
        <taxon>Bacillota</taxon>
        <taxon>Clostridia</taxon>
        <taxon>Peptostreptococcales</taxon>
        <taxon>Anaerovoracaceae</taxon>
        <taxon>Emergencia</taxon>
    </lineage>
</organism>
<dbReference type="SUPFAM" id="SSF46548">
    <property type="entry name" value="alpha-helical ferredoxin"/>
    <property type="match status" value="1"/>
</dbReference>
<reference evidence="5 6" key="1">
    <citation type="submission" date="2018-08" db="EMBL/GenBank/DDBJ databases">
        <title>A genome reference for cultivated species of the human gut microbiota.</title>
        <authorList>
            <person name="Zou Y."/>
            <person name="Xue W."/>
            <person name="Luo G."/>
        </authorList>
    </citation>
    <scope>NUCLEOTIDE SEQUENCE [LARGE SCALE GENOMIC DNA]</scope>
    <source>
        <strain evidence="5 6">AM07-24</strain>
    </source>
</reference>
<evidence type="ECO:0000259" key="4">
    <source>
        <dbReference type="PROSITE" id="PS51379"/>
    </source>
</evidence>
<dbReference type="InterPro" id="IPR036812">
    <property type="entry name" value="NAD(P)_OxRdtase_dom_sf"/>
</dbReference>
<keyword evidence="2" id="KW-0408">Iron</keyword>
<dbReference type="PANTHER" id="PTHR43312">
    <property type="entry name" value="D-THREO-ALDOSE 1-DEHYDROGENASE"/>
    <property type="match status" value="1"/>
</dbReference>
<feature type="domain" description="4Fe-4S ferredoxin-type" evidence="4">
    <location>
        <begin position="536"/>
        <end position="564"/>
    </location>
</feature>
<gene>
    <name evidence="5" type="ORF">DW099_17845</name>
</gene>
<proteinExistence type="predicted"/>
<dbReference type="CDD" id="cd19096">
    <property type="entry name" value="AKR_Fe-S_oxidoreductase"/>
    <property type="match status" value="1"/>
</dbReference>
<keyword evidence="3" id="KW-0411">Iron-sulfur</keyword>
<dbReference type="Pfam" id="PF00300">
    <property type="entry name" value="His_Phos_1"/>
    <property type="match status" value="1"/>
</dbReference>
<dbReference type="SUPFAM" id="SSF51430">
    <property type="entry name" value="NAD(P)-linked oxidoreductase"/>
    <property type="match status" value="1"/>
</dbReference>
<sequence>MVSRIYLIRHGITEGNQRKWFYGKADLPLADTGKETLKNLAARGIYPHIPADADCYTTGLLRTEQTFEILFGNREHKVISKLREMEFGEYECQTYEELKDYELFDQWCYDESGDARLPGGESNNEFYARISEGLKELRGYHQLKELSHRHSGKDAVSVVVCHGGVISAIMQVLFPEVNGNMWDWIPDPGFGYMIEFNKGEAIMYERIEDIKKLGFGLMRLPMNEKEVDIDQTKEMVDLFLSKGFTYFDTAYGYLDGKSEEAVKIALVDRHPRDSFQLATKLPAWAAATEEEAKQMFETSLSRTGAGYFDFFLLHNLGDTRTAAFDEFHIWDFLAEKKAEGKIVNLGFSMHDKAEKLEEILQAHPEMDFVQLQINYADWESLTVESRKCYEVARKYDKPVVIMEPVKGGSLAVLPERISRIFKEADPDASLSSWAIRYAASLEGVLTVLSGMSSLEQMQDNLATMENFQPLNEEEQKVIVKAAAALDAMPQVPCTACRYCEKGCPQQIAIPGIFRALNNYMIYGNKEGAEGNYEWETREGGIASKCIECGSCEDVCPQHIKIIKELKKAKEMFE</sequence>
<dbReference type="Pfam" id="PF00248">
    <property type="entry name" value="Aldo_ket_red"/>
    <property type="match status" value="1"/>
</dbReference>
<dbReference type="Gene3D" id="1.10.1060.10">
    <property type="entry name" value="Alpha-helical ferredoxin"/>
    <property type="match status" value="1"/>
</dbReference>